<proteinExistence type="predicted"/>
<organism evidence="1 2">
    <name type="scientific">Longimonas halophila</name>
    <dbReference type="NCBI Taxonomy" id="1469170"/>
    <lineage>
        <taxon>Bacteria</taxon>
        <taxon>Pseudomonadati</taxon>
        <taxon>Rhodothermota</taxon>
        <taxon>Rhodothermia</taxon>
        <taxon>Rhodothermales</taxon>
        <taxon>Salisaetaceae</taxon>
        <taxon>Longimonas</taxon>
    </lineage>
</organism>
<reference evidence="1 2" key="1">
    <citation type="submission" date="2017-10" db="EMBL/GenBank/DDBJ databases">
        <title>Draft genome of Longimonas halophila.</title>
        <authorList>
            <person name="Goh K.M."/>
            <person name="Shamsir M.S."/>
            <person name="Lim S.W."/>
        </authorList>
    </citation>
    <scope>NUCLEOTIDE SEQUENCE [LARGE SCALE GENOMIC DNA]</scope>
    <source>
        <strain evidence="1 2">KCTC 42399</strain>
    </source>
</reference>
<dbReference type="EMBL" id="PDEP01000001">
    <property type="protein sequence ID" value="PEN09403.1"/>
    <property type="molecule type" value="Genomic_DNA"/>
</dbReference>
<sequence>MIVAEANGEGETISLQGALGRPGTYEVTITKDGFEPWVRSGIEVAEGECNVQTARLTAELQPTSDG</sequence>
<protein>
    <recommendedName>
        <fullName evidence="3">PEGA domain-containing protein</fullName>
    </recommendedName>
</protein>
<gene>
    <name evidence="1" type="ORF">CRI93_01370</name>
</gene>
<name>A0A2H3NQ88_9BACT</name>
<keyword evidence="2" id="KW-1185">Reference proteome</keyword>
<evidence type="ECO:0008006" key="3">
    <source>
        <dbReference type="Google" id="ProtNLM"/>
    </source>
</evidence>
<evidence type="ECO:0000313" key="1">
    <source>
        <dbReference type="EMBL" id="PEN09403.1"/>
    </source>
</evidence>
<evidence type="ECO:0000313" key="2">
    <source>
        <dbReference type="Proteomes" id="UP000221024"/>
    </source>
</evidence>
<comment type="caution">
    <text evidence="1">The sequence shown here is derived from an EMBL/GenBank/DDBJ whole genome shotgun (WGS) entry which is preliminary data.</text>
</comment>
<accession>A0A2H3NQ88</accession>
<dbReference type="AlphaFoldDB" id="A0A2H3NQ88"/>
<dbReference type="Proteomes" id="UP000221024">
    <property type="component" value="Unassembled WGS sequence"/>
</dbReference>